<feature type="transmembrane region" description="Helical" evidence="1">
    <location>
        <begin position="100"/>
        <end position="123"/>
    </location>
</feature>
<dbReference type="EMBL" id="CAEZXC010000034">
    <property type="protein sequence ID" value="CAB4675653.1"/>
    <property type="molecule type" value="Genomic_DNA"/>
</dbReference>
<reference evidence="2" key="1">
    <citation type="submission" date="2020-05" db="EMBL/GenBank/DDBJ databases">
        <authorList>
            <person name="Chiriac C."/>
            <person name="Salcher M."/>
            <person name="Ghai R."/>
            <person name="Kavagutti S V."/>
        </authorList>
    </citation>
    <scope>NUCLEOTIDE SEQUENCE</scope>
</reference>
<keyword evidence="1" id="KW-1133">Transmembrane helix</keyword>
<dbReference type="AlphaFoldDB" id="A0A6J6MTQ6"/>
<protein>
    <submittedName>
        <fullName evidence="2">Unannotated protein</fullName>
    </submittedName>
</protein>
<feature type="transmembrane region" description="Helical" evidence="1">
    <location>
        <begin position="296"/>
        <end position="313"/>
    </location>
</feature>
<organism evidence="2">
    <name type="scientific">freshwater metagenome</name>
    <dbReference type="NCBI Taxonomy" id="449393"/>
    <lineage>
        <taxon>unclassified sequences</taxon>
        <taxon>metagenomes</taxon>
        <taxon>ecological metagenomes</taxon>
    </lineage>
</organism>
<feature type="transmembrane region" description="Helical" evidence="1">
    <location>
        <begin position="333"/>
        <end position="351"/>
    </location>
</feature>
<feature type="transmembrane region" description="Helical" evidence="1">
    <location>
        <begin position="265"/>
        <end position="284"/>
    </location>
</feature>
<feature type="transmembrane region" description="Helical" evidence="1">
    <location>
        <begin position="240"/>
        <end position="259"/>
    </location>
</feature>
<keyword evidence="1" id="KW-0812">Transmembrane</keyword>
<evidence type="ECO:0000313" key="2">
    <source>
        <dbReference type="EMBL" id="CAB4675653.1"/>
    </source>
</evidence>
<name>A0A6J6MTQ6_9ZZZZ</name>
<accession>A0A6J6MTQ6</accession>
<feature type="transmembrane region" description="Helical" evidence="1">
    <location>
        <begin position="62"/>
        <end position="80"/>
    </location>
</feature>
<keyword evidence="1" id="KW-0472">Membrane</keyword>
<gene>
    <name evidence="2" type="ORF">UFOPK2340_00737</name>
</gene>
<proteinExistence type="predicted"/>
<evidence type="ECO:0000256" key="1">
    <source>
        <dbReference type="SAM" id="Phobius"/>
    </source>
</evidence>
<feature type="transmembrane region" description="Helical" evidence="1">
    <location>
        <begin position="33"/>
        <end position="53"/>
    </location>
</feature>
<sequence length="444" mass="49064">MPSMVLYLPLSFLFALEREFVLAPNNLNNQLKIVLAGELTSFLFLHISALTVLKNRKLREQNLFLCLMVWAMTGVIRGFFSEFYAASVLNYQSYTSSRILSSVLFSTLGLAFAAYSFGSIYAIDTKKSALRSLNGFILSENADLNSKQSAMKEEAIVTLQQSLVPKVIQLQHLTSGLKKIDASDALRQSLQSLEGQAHHLAYQMRVNLDKLESIPNPRTGVTSRLFILSKNSLAIWPNKLSVKLSILFLSIGGVIVQIGRNSISGVLSSLFGSVIIGGALLIFERLLQKAKSDLKQFLLISTFISVFAIQYFYASRLVPAIFNLDQPLNPWYSSAKITFAVFLASSFLSFLERDSSILKSMIDQSSSSRELLNLQNNRNEILEAANTSTNQGALQGQISGALLSLNLLTEDEDLNLTRSNAADIINNANILLTNAILEIKKISL</sequence>